<dbReference type="InterPro" id="IPR015152">
    <property type="entry name" value="Growth/epo_recpt_lig-bind"/>
</dbReference>
<evidence type="ECO:0000256" key="5">
    <source>
        <dbReference type="ARBA" id="ARBA00023136"/>
    </source>
</evidence>
<proteinExistence type="predicted"/>
<evidence type="ECO:0000256" key="2">
    <source>
        <dbReference type="ARBA" id="ARBA00022692"/>
    </source>
</evidence>
<feature type="compositionally biased region" description="Polar residues" evidence="8">
    <location>
        <begin position="67"/>
        <end position="83"/>
    </location>
</feature>
<dbReference type="PANTHER" id="PTHR23037">
    <property type="entry name" value="CYTOKINE RECEPTOR"/>
    <property type="match status" value="1"/>
</dbReference>
<accession>A0AAD7SXH8</accession>
<evidence type="ECO:0000256" key="3">
    <source>
        <dbReference type="ARBA" id="ARBA00022729"/>
    </source>
</evidence>
<comment type="subcellular location">
    <subcellularLocation>
        <location evidence="1">Membrane</location>
        <topology evidence="1">Single-pass type I membrane protein</topology>
    </subcellularLocation>
</comment>
<evidence type="ECO:0000259" key="10">
    <source>
        <dbReference type="PROSITE" id="PS50853"/>
    </source>
</evidence>
<name>A0AAD7SXH8_9TELE</name>
<evidence type="ECO:0000256" key="7">
    <source>
        <dbReference type="ARBA" id="ARBA00023180"/>
    </source>
</evidence>
<sequence>MQGRHPFTANFTLEKPPRYKNIDDNLFTVTATFSALRSTVVNGLCLILRMLCFLLLVTLVTSFSTHAQNTNSDTTNVRATSHTPDALHGREKDIPSGLLRPRIHYCRSPNMETFTCWWHLPGNGSHSNSNVTYTLTYSVGKGPKRECPDYVTGGVNSCYFDSHHTQVWEIYCMNVMACSRHGNYTSEDHCLDVVDIVETDPPFNLTYWLTNSSEEESGRTAVVAWLYPNAADVHMGWVTLVFELQYRRKTEPHNWKVKGVMREPRLELLELPAGSYVVRVRCKSHNSRLWSKWSDPLTINIPPHQTKDNKLAVILVAGIGVMAFLMIGFGVIPQGKRIKAFLLPPVPKPRIRGIDPTLLKTGKMEEITRLFKSFHDYSPPQNSVENWLQITTEDEQSLKGSPLAKSAEVEDERPICPEDQLMGNEGPSRYCGAPSQGLVASSPALPVESSSWAWPTPGPGNADLLTVHNLGYTVVLSPIPALALTSCQDLYTCVNRVNTSGAVQLAPCLPSHLRNASYLQLKDSSKKDMTEESNQLAMCKAKQRGLVVNVPSVDSRCTTGALAGEVGDSYTTMDDLSLNRKCCVDAAPAHGDRKEGILCSEQSDLPGPLLPAVTEGI</sequence>
<dbReference type="InterPro" id="IPR003961">
    <property type="entry name" value="FN3_dom"/>
</dbReference>
<gene>
    <name evidence="11" type="ORF">AAFF_G00194250</name>
</gene>
<evidence type="ECO:0000256" key="6">
    <source>
        <dbReference type="ARBA" id="ARBA00023170"/>
    </source>
</evidence>
<evidence type="ECO:0000313" key="12">
    <source>
        <dbReference type="Proteomes" id="UP001221898"/>
    </source>
</evidence>
<evidence type="ECO:0000256" key="8">
    <source>
        <dbReference type="SAM" id="MobiDB-lite"/>
    </source>
</evidence>
<keyword evidence="12" id="KW-1185">Reference proteome</keyword>
<evidence type="ECO:0000256" key="1">
    <source>
        <dbReference type="ARBA" id="ARBA00004479"/>
    </source>
</evidence>
<feature type="domain" description="Fibronectin type-III" evidence="10">
    <location>
        <begin position="201"/>
        <end position="304"/>
    </location>
</feature>
<dbReference type="Proteomes" id="UP001221898">
    <property type="component" value="Unassembled WGS sequence"/>
</dbReference>
<dbReference type="GO" id="GO:0009897">
    <property type="term" value="C:external side of plasma membrane"/>
    <property type="evidence" value="ECO:0007669"/>
    <property type="project" value="TreeGrafter"/>
</dbReference>
<keyword evidence="7" id="KW-0325">Glycoprotein</keyword>
<keyword evidence="4 9" id="KW-1133">Transmembrane helix</keyword>
<dbReference type="PANTHER" id="PTHR23037:SF46">
    <property type="entry name" value="INTERLEUKIN 5 RECEPTOR SUBUNIT ALPHA"/>
    <property type="match status" value="1"/>
</dbReference>
<dbReference type="PROSITE" id="PS50853">
    <property type="entry name" value="FN3"/>
    <property type="match status" value="1"/>
</dbReference>
<feature type="region of interest" description="Disordered" evidence="8">
    <location>
        <begin position="67"/>
        <end position="92"/>
    </location>
</feature>
<dbReference type="InterPro" id="IPR036116">
    <property type="entry name" value="FN3_sf"/>
</dbReference>
<dbReference type="InterPro" id="IPR013783">
    <property type="entry name" value="Ig-like_fold"/>
</dbReference>
<dbReference type="Gene3D" id="2.60.40.10">
    <property type="entry name" value="Immunoglobulins"/>
    <property type="match status" value="2"/>
</dbReference>
<evidence type="ECO:0000256" key="9">
    <source>
        <dbReference type="SAM" id="Phobius"/>
    </source>
</evidence>
<dbReference type="EMBL" id="JAINUG010000026">
    <property type="protein sequence ID" value="KAJ8410521.1"/>
    <property type="molecule type" value="Genomic_DNA"/>
</dbReference>
<feature type="transmembrane region" description="Helical" evidence="9">
    <location>
        <begin position="311"/>
        <end position="332"/>
    </location>
</feature>
<feature type="transmembrane region" description="Helical" evidence="9">
    <location>
        <begin position="40"/>
        <end position="63"/>
    </location>
</feature>
<keyword evidence="6" id="KW-0675">Receptor</keyword>
<organism evidence="11 12">
    <name type="scientific">Aldrovandia affinis</name>
    <dbReference type="NCBI Taxonomy" id="143900"/>
    <lineage>
        <taxon>Eukaryota</taxon>
        <taxon>Metazoa</taxon>
        <taxon>Chordata</taxon>
        <taxon>Craniata</taxon>
        <taxon>Vertebrata</taxon>
        <taxon>Euteleostomi</taxon>
        <taxon>Actinopterygii</taxon>
        <taxon>Neopterygii</taxon>
        <taxon>Teleostei</taxon>
        <taxon>Notacanthiformes</taxon>
        <taxon>Halosauridae</taxon>
        <taxon>Aldrovandia</taxon>
    </lineage>
</organism>
<dbReference type="FunFam" id="2.60.40.10:FF:000287">
    <property type="entry name" value="Prolactin receptor"/>
    <property type="match status" value="1"/>
</dbReference>
<reference evidence="11" key="1">
    <citation type="journal article" date="2023" name="Science">
        <title>Genome structures resolve the early diversification of teleost fishes.</title>
        <authorList>
            <person name="Parey E."/>
            <person name="Louis A."/>
            <person name="Montfort J."/>
            <person name="Bouchez O."/>
            <person name="Roques C."/>
            <person name="Iampietro C."/>
            <person name="Lluch J."/>
            <person name="Castinel A."/>
            <person name="Donnadieu C."/>
            <person name="Desvignes T."/>
            <person name="Floi Bucao C."/>
            <person name="Jouanno E."/>
            <person name="Wen M."/>
            <person name="Mejri S."/>
            <person name="Dirks R."/>
            <person name="Jansen H."/>
            <person name="Henkel C."/>
            <person name="Chen W.J."/>
            <person name="Zahm M."/>
            <person name="Cabau C."/>
            <person name="Klopp C."/>
            <person name="Thompson A.W."/>
            <person name="Robinson-Rechavi M."/>
            <person name="Braasch I."/>
            <person name="Lecointre G."/>
            <person name="Bobe J."/>
            <person name="Postlethwait J.H."/>
            <person name="Berthelot C."/>
            <person name="Roest Crollius H."/>
            <person name="Guiguen Y."/>
        </authorList>
    </citation>
    <scope>NUCLEOTIDE SEQUENCE</scope>
    <source>
        <strain evidence="11">NC1722</strain>
    </source>
</reference>
<dbReference type="SUPFAM" id="SSF49265">
    <property type="entry name" value="Fibronectin type III"/>
    <property type="match status" value="2"/>
</dbReference>
<evidence type="ECO:0000313" key="11">
    <source>
        <dbReference type="EMBL" id="KAJ8410521.1"/>
    </source>
</evidence>
<keyword evidence="3" id="KW-0732">Signal</keyword>
<protein>
    <recommendedName>
        <fullName evidence="10">Fibronectin type-III domain-containing protein</fullName>
    </recommendedName>
</protein>
<dbReference type="Pfam" id="PF09067">
    <property type="entry name" value="EpoR_lig-bind"/>
    <property type="match status" value="1"/>
</dbReference>
<keyword evidence="5 9" id="KW-0472">Membrane</keyword>
<keyword evidence="2 9" id="KW-0812">Transmembrane</keyword>
<dbReference type="AlphaFoldDB" id="A0AAD7SXH8"/>
<evidence type="ECO:0000256" key="4">
    <source>
        <dbReference type="ARBA" id="ARBA00022989"/>
    </source>
</evidence>
<comment type="caution">
    <text evidence="11">The sequence shown here is derived from an EMBL/GenBank/DDBJ whole genome shotgun (WGS) entry which is preliminary data.</text>
</comment>
<dbReference type="GO" id="GO:0004896">
    <property type="term" value="F:cytokine receptor activity"/>
    <property type="evidence" value="ECO:0007669"/>
    <property type="project" value="TreeGrafter"/>
</dbReference>